<protein>
    <recommendedName>
        <fullName evidence="4 9">Transaldolase</fullName>
        <ecNumber evidence="4 9">2.2.1.2</ecNumber>
    </recommendedName>
</protein>
<keyword evidence="5 10" id="KW-0808">Transferase</keyword>
<evidence type="ECO:0000256" key="4">
    <source>
        <dbReference type="ARBA" id="ARBA00013151"/>
    </source>
</evidence>
<evidence type="ECO:0000256" key="5">
    <source>
        <dbReference type="ARBA" id="ARBA00022679"/>
    </source>
</evidence>
<proteinExistence type="inferred from homology"/>
<dbReference type="NCBIfam" id="TIGR00874">
    <property type="entry name" value="talAB"/>
    <property type="match status" value="1"/>
</dbReference>
<reference evidence="12" key="1">
    <citation type="submission" date="2006-03" db="EMBL/GenBank/DDBJ databases">
        <title>Complete genome sequence of Francisella tularensis LVS (Live Vaccine Strain).</title>
        <authorList>
            <person name="Chain P."/>
            <person name="Larimer F."/>
            <person name="Land M."/>
            <person name="Stilwagen S."/>
            <person name="Larsson P."/>
            <person name="Bearden S."/>
            <person name="Chu M."/>
            <person name="Oyston P."/>
            <person name="Forsman M."/>
            <person name="Andersson S."/>
            <person name="Lindler L."/>
            <person name="Titball R."/>
            <person name="Garcia E."/>
        </authorList>
    </citation>
    <scope>NUCLEOTIDE SEQUENCE [LARGE SCALE GENOMIC DNA]</scope>
    <source>
        <strain evidence="12">LVS</strain>
    </source>
</reference>
<evidence type="ECO:0000256" key="7">
    <source>
        <dbReference type="ARBA" id="ARBA00023270"/>
    </source>
</evidence>
<dbReference type="InterPro" id="IPR013785">
    <property type="entry name" value="Aldolase_TIM"/>
</dbReference>
<evidence type="ECO:0000313" key="12">
    <source>
        <dbReference type="Proteomes" id="UP000001944"/>
    </source>
</evidence>
<evidence type="ECO:0000256" key="9">
    <source>
        <dbReference type="NCBIfam" id="TIGR00874"/>
    </source>
</evidence>
<accession>A0ABF7PSQ4</accession>
<dbReference type="GO" id="GO:0005737">
    <property type="term" value="C:cytoplasm"/>
    <property type="evidence" value="ECO:0007669"/>
    <property type="project" value="UniProtKB-UniRule"/>
</dbReference>
<dbReference type="Gene3D" id="3.20.20.70">
    <property type="entry name" value="Aldolase class I"/>
    <property type="match status" value="1"/>
</dbReference>
<comment type="similarity">
    <text evidence="3 10">Belongs to the transaldolase family. Type 1 subfamily.</text>
</comment>
<evidence type="ECO:0000256" key="8">
    <source>
        <dbReference type="ARBA" id="ARBA00048810"/>
    </source>
</evidence>
<dbReference type="GO" id="GO:0004801">
    <property type="term" value="F:transaldolase activity"/>
    <property type="evidence" value="ECO:0007669"/>
    <property type="project" value="UniProtKB-UniRule"/>
</dbReference>
<evidence type="ECO:0000256" key="6">
    <source>
        <dbReference type="ARBA" id="ARBA00023126"/>
    </source>
</evidence>
<comment type="catalytic activity">
    <reaction evidence="8 10">
        <text>D-sedoheptulose 7-phosphate + D-glyceraldehyde 3-phosphate = D-erythrose 4-phosphate + beta-D-fructose 6-phosphate</text>
        <dbReference type="Rhea" id="RHEA:17053"/>
        <dbReference type="ChEBI" id="CHEBI:16897"/>
        <dbReference type="ChEBI" id="CHEBI:57483"/>
        <dbReference type="ChEBI" id="CHEBI:57634"/>
        <dbReference type="ChEBI" id="CHEBI:59776"/>
        <dbReference type="EC" id="2.2.1.2"/>
    </reaction>
</comment>
<evidence type="ECO:0000256" key="3">
    <source>
        <dbReference type="ARBA" id="ARBA00008012"/>
    </source>
</evidence>
<sequence length="339" mass="38015">MYLKLYTLYKEYTNYKTIMQKSVLEQLKQVTMVVADTGDFELIKKYKPVDATTNPNLILKVVKEQKYSNLVAKTISKVKANNPDLNSDDLVKEIAIEILVSFGIKILDVIEGKVSSEVDARVSFNSAATIDYAKRIIARYESNGISKDRVLIKIAATWEGIKAAKLLQKEGINCNLTLIFDKAQAKACAEAGVYLVSPFVGRITDWQIQQNNLKTFPAIADDDGVNSVKAIYKLYKSHGFKTIVMGASFRNVEQVIALAGCDALTISPVLLEELKNRDEHLEVKLTKNDDVVTQSPQISEADFRWLMNENAMATHKLAEGIRLFTKDTIELENIIKQNL</sequence>
<dbReference type="AlphaFoldDB" id="A0ABF7PSQ4"/>
<evidence type="ECO:0000256" key="1">
    <source>
        <dbReference type="ARBA" id="ARBA00003518"/>
    </source>
</evidence>
<dbReference type="GO" id="GO:0006098">
    <property type="term" value="P:pentose-phosphate shunt"/>
    <property type="evidence" value="ECO:0007669"/>
    <property type="project" value="UniProtKB-UniRule"/>
</dbReference>
<dbReference type="InterPro" id="IPR001585">
    <property type="entry name" value="TAL/FSA"/>
</dbReference>
<dbReference type="PROSITE" id="PS00958">
    <property type="entry name" value="TRANSALDOLASE_2"/>
    <property type="match status" value="1"/>
</dbReference>
<dbReference type="KEGG" id="ftl:FTL_1109"/>
<dbReference type="Pfam" id="PF00923">
    <property type="entry name" value="TAL_FSA"/>
    <property type="match status" value="1"/>
</dbReference>
<dbReference type="EC" id="2.2.1.2" evidence="4 9"/>
<dbReference type="PANTHER" id="PTHR10683">
    <property type="entry name" value="TRANSALDOLASE"/>
    <property type="match status" value="1"/>
</dbReference>
<dbReference type="EMBL" id="AM233362">
    <property type="protein sequence ID" value="CAJ79548.1"/>
    <property type="molecule type" value="Genomic_DNA"/>
</dbReference>
<dbReference type="InterPro" id="IPR004730">
    <property type="entry name" value="Transaldolase_1"/>
</dbReference>
<keyword evidence="7" id="KW-0704">Schiff base</keyword>
<evidence type="ECO:0000256" key="2">
    <source>
        <dbReference type="ARBA" id="ARBA00004857"/>
    </source>
</evidence>
<comment type="function">
    <text evidence="1 10">Transaldolase is important for the balance of metabolites in the pentose-phosphate pathway.</text>
</comment>
<name>A0ABF7PSQ4_FRATH</name>
<dbReference type="InterPro" id="IPR018225">
    <property type="entry name" value="Transaldolase_AS"/>
</dbReference>
<dbReference type="Proteomes" id="UP000001944">
    <property type="component" value="Chromosome"/>
</dbReference>
<dbReference type="CDD" id="cd00957">
    <property type="entry name" value="Transaldolase_TalAB"/>
    <property type="match status" value="1"/>
</dbReference>
<comment type="pathway">
    <text evidence="2 10">Carbohydrate degradation; pentose phosphate pathway; D-glyceraldehyde 3-phosphate and beta-D-fructose 6-phosphate from D-ribose 5-phosphate and D-xylulose 5-phosphate (non-oxidative stage): step 2/3.</text>
</comment>
<dbReference type="SUPFAM" id="SSF51569">
    <property type="entry name" value="Aldolase"/>
    <property type="match status" value="1"/>
</dbReference>
<gene>
    <name evidence="11" type="ordered locus">FTL_1109</name>
</gene>
<dbReference type="PANTHER" id="PTHR10683:SF18">
    <property type="entry name" value="TRANSALDOLASE"/>
    <property type="match status" value="1"/>
</dbReference>
<organism evidence="11 12">
    <name type="scientific">Francisella tularensis subsp. holarctica (strain LVS)</name>
    <dbReference type="NCBI Taxonomy" id="376619"/>
    <lineage>
        <taxon>Bacteria</taxon>
        <taxon>Pseudomonadati</taxon>
        <taxon>Pseudomonadota</taxon>
        <taxon>Gammaproteobacteria</taxon>
        <taxon>Thiotrichales</taxon>
        <taxon>Francisellaceae</taxon>
        <taxon>Francisella</taxon>
    </lineage>
</organism>
<evidence type="ECO:0000256" key="10">
    <source>
        <dbReference type="RuleBase" id="RU004155"/>
    </source>
</evidence>
<evidence type="ECO:0000313" key="11">
    <source>
        <dbReference type="EMBL" id="CAJ79548.1"/>
    </source>
</evidence>
<keyword evidence="6 10" id="KW-0570">Pentose shunt</keyword>